<accession>R1CNC3</accession>
<evidence type="ECO:0000313" key="2">
    <source>
        <dbReference type="EMBL" id="EOD00211.1"/>
    </source>
</evidence>
<gene>
    <name evidence="2" type="ORF">L21TH_1756</name>
</gene>
<reference evidence="2 3" key="1">
    <citation type="journal article" date="2015" name="Geomicrobiol. J.">
        <title>Caldisalinibacter kiritimatiensis gen. nov., sp. nov., a moderately thermohalophilic thiosulfate-reducing bacterium from a hypersaline microbial mat.</title>
        <authorList>
            <person name="Ben Hania W."/>
            <person name="Joseph M."/>
            <person name="Fiebig A."/>
            <person name="Bunk B."/>
            <person name="Klenk H.-P."/>
            <person name="Fardeau M.-L."/>
            <person name="Spring S."/>
        </authorList>
    </citation>
    <scope>NUCLEOTIDE SEQUENCE [LARGE SCALE GENOMIC DNA]</scope>
    <source>
        <strain evidence="2 3">L21-TH-D2</strain>
    </source>
</reference>
<protein>
    <recommendedName>
        <fullName evidence="4">Viral A-type inclusion protein</fullName>
    </recommendedName>
</protein>
<keyword evidence="1" id="KW-0175">Coiled coil</keyword>
<dbReference type="AlphaFoldDB" id="R1CNC3"/>
<comment type="caution">
    <text evidence="2">The sequence shown here is derived from an EMBL/GenBank/DDBJ whole genome shotgun (WGS) entry which is preliminary data.</text>
</comment>
<dbReference type="eggNOG" id="ENOG5033FCT">
    <property type="taxonomic scope" value="Bacteria"/>
</dbReference>
<dbReference type="Gene3D" id="6.10.280.220">
    <property type="match status" value="1"/>
</dbReference>
<proteinExistence type="predicted"/>
<dbReference type="RefSeq" id="WP_006314330.1">
    <property type="nucleotide sequence ID" value="NZ_ARZA01000200.1"/>
</dbReference>
<dbReference type="OrthoDB" id="1955122at2"/>
<evidence type="ECO:0000256" key="1">
    <source>
        <dbReference type="SAM" id="Coils"/>
    </source>
</evidence>
<sequence length="81" mass="9623">MEKHEKQLNDLKEKLEKAKTLKYKAEARLEQLNKQQEEIINELNDLGVKPEELENEIEKLDQEIRNLIEEANKLLPSEILK</sequence>
<organism evidence="2 3">
    <name type="scientific">Caldisalinibacter kiritimatiensis</name>
    <dbReference type="NCBI Taxonomy" id="1304284"/>
    <lineage>
        <taxon>Bacteria</taxon>
        <taxon>Bacillati</taxon>
        <taxon>Bacillota</taxon>
        <taxon>Tissierellia</taxon>
        <taxon>Tissierellales</taxon>
        <taxon>Thermohalobacteraceae</taxon>
        <taxon>Caldisalinibacter</taxon>
    </lineage>
</organism>
<feature type="coiled-coil region" evidence="1">
    <location>
        <begin position="1"/>
        <end position="73"/>
    </location>
</feature>
<evidence type="ECO:0008006" key="4">
    <source>
        <dbReference type="Google" id="ProtNLM"/>
    </source>
</evidence>
<evidence type="ECO:0000313" key="3">
    <source>
        <dbReference type="Proteomes" id="UP000013378"/>
    </source>
</evidence>
<dbReference type="STRING" id="1304284.L21TH_1756"/>
<name>R1CNC3_9FIRM</name>
<dbReference type="PATRIC" id="fig|1304284.3.peg.1723"/>
<dbReference type="Proteomes" id="UP000013378">
    <property type="component" value="Unassembled WGS sequence"/>
</dbReference>
<keyword evidence="3" id="KW-1185">Reference proteome</keyword>
<dbReference type="EMBL" id="ARZA01000200">
    <property type="protein sequence ID" value="EOD00211.1"/>
    <property type="molecule type" value="Genomic_DNA"/>
</dbReference>